<evidence type="ECO:0000256" key="4">
    <source>
        <dbReference type="ARBA" id="ARBA00022989"/>
    </source>
</evidence>
<evidence type="ECO:0000256" key="6">
    <source>
        <dbReference type="SAM" id="Phobius"/>
    </source>
</evidence>
<keyword evidence="3 6" id="KW-0812">Transmembrane</keyword>
<dbReference type="GeneID" id="71516287"/>
<dbReference type="GO" id="GO:0005886">
    <property type="term" value="C:plasma membrane"/>
    <property type="evidence" value="ECO:0007669"/>
    <property type="project" value="UniProtKB-SubCell"/>
</dbReference>
<evidence type="ECO:0000313" key="7">
    <source>
        <dbReference type="EMBL" id="APC49960.1"/>
    </source>
</evidence>
<feature type="transmembrane region" description="Helical" evidence="6">
    <location>
        <begin position="151"/>
        <end position="175"/>
    </location>
</feature>
<feature type="transmembrane region" description="Helical" evidence="6">
    <location>
        <begin position="226"/>
        <end position="245"/>
    </location>
</feature>
<evidence type="ECO:0000256" key="1">
    <source>
        <dbReference type="ARBA" id="ARBA00004651"/>
    </source>
</evidence>
<dbReference type="EMBL" id="CP017962">
    <property type="protein sequence ID" value="APC49960.1"/>
    <property type="molecule type" value="Genomic_DNA"/>
</dbReference>
<evidence type="ECO:0000313" key="8">
    <source>
        <dbReference type="Proteomes" id="UP000182945"/>
    </source>
</evidence>
<dbReference type="KEGG" id="vhl:BME96_17910"/>
<evidence type="ECO:0000256" key="2">
    <source>
        <dbReference type="ARBA" id="ARBA00022475"/>
    </source>
</evidence>
<feature type="transmembrane region" description="Helical" evidence="6">
    <location>
        <begin position="12"/>
        <end position="33"/>
    </location>
</feature>
<dbReference type="Proteomes" id="UP000182945">
    <property type="component" value="Chromosome"/>
</dbReference>
<evidence type="ECO:0000256" key="5">
    <source>
        <dbReference type="ARBA" id="ARBA00023136"/>
    </source>
</evidence>
<feature type="transmembrane region" description="Helical" evidence="6">
    <location>
        <begin position="75"/>
        <end position="97"/>
    </location>
</feature>
<dbReference type="Pfam" id="PF09678">
    <property type="entry name" value="Caa3_CtaG"/>
    <property type="match status" value="1"/>
</dbReference>
<accession>A0AAC9NMB1</accession>
<proteinExistence type="predicted"/>
<organism evidence="7 8">
    <name type="scientific">Virgibacillus halodenitrificans</name>
    <name type="common">Bacillus halodenitrificans</name>
    <dbReference type="NCBI Taxonomy" id="1482"/>
    <lineage>
        <taxon>Bacteria</taxon>
        <taxon>Bacillati</taxon>
        <taxon>Bacillota</taxon>
        <taxon>Bacilli</taxon>
        <taxon>Bacillales</taxon>
        <taxon>Bacillaceae</taxon>
        <taxon>Virgibacillus</taxon>
    </lineage>
</organism>
<name>A0AAC9NMB1_VIRHA</name>
<reference evidence="7 8" key="1">
    <citation type="submission" date="2016-11" db="EMBL/GenBank/DDBJ databases">
        <title>Complete genome sequencing of Virgibacillus halodenitrificans PDB-F2.</title>
        <authorList>
            <person name="Sun Z."/>
            <person name="Zhou Y."/>
            <person name="Li H."/>
        </authorList>
    </citation>
    <scope>NUCLEOTIDE SEQUENCE [LARGE SCALE GENOMIC DNA]</scope>
    <source>
        <strain evidence="7 8">PDB-F2</strain>
    </source>
</reference>
<keyword evidence="5 6" id="KW-0472">Membrane</keyword>
<keyword evidence="2" id="KW-1003">Cell membrane</keyword>
<feature type="transmembrane region" description="Helical" evidence="6">
    <location>
        <begin position="184"/>
        <end position="206"/>
    </location>
</feature>
<keyword evidence="4 6" id="KW-1133">Transmembrane helix</keyword>
<dbReference type="RefSeq" id="WP_071649822.1">
    <property type="nucleotide sequence ID" value="NZ_CP017962.1"/>
</dbReference>
<feature type="transmembrane region" description="Helical" evidence="6">
    <location>
        <begin position="117"/>
        <end position="139"/>
    </location>
</feature>
<protein>
    <recommendedName>
        <fullName evidence="9">Cytochrome c oxidase assembly protein</fullName>
    </recommendedName>
</protein>
<evidence type="ECO:0008006" key="9">
    <source>
        <dbReference type="Google" id="ProtNLM"/>
    </source>
</evidence>
<evidence type="ECO:0000256" key="3">
    <source>
        <dbReference type="ARBA" id="ARBA00022692"/>
    </source>
</evidence>
<dbReference type="AlphaFoldDB" id="A0AAC9NMB1"/>
<gene>
    <name evidence="7" type="ORF">BME96_17910</name>
</gene>
<comment type="subcellular location">
    <subcellularLocation>
        <location evidence="1">Cell membrane</location>
        <topology evidence="1">Multi-pass membrane protein</topology>
    </subcellularLocation>
</comment>
<dbReference type="InterPro" id="IPR019108">
    <property type="entry name" value="Caa3_assmbl_CtaG-rel"/>
</dbReference>
<feature type="transmembrane region" description="Helical" evidence="6">
    <location>
        <begin position="45"/>
        <end position="63"/>
    </location>
</feature>
<sequence length="259" mass="28624">MDNQMNLMLASILLVIPFITGGIAYLIAVFISIRKGRKWPLWRTVLGLAGFLTVGIAVAGPIAEKAHMDFTFHMLSHLLLGMLGPLLIALSAPMTLILRALSVSAARRLTSLLRSTYAGFVTNPIVASFLNIGGLWLLYATDLFSLMHESLLLYVIIHAHVFLAGYLFTISLIYIDPTPHRYSFVYRVSVFIVALAGHGILSKYIYGFPPDGVSTSEAQTGGMLMYYGGDLIDLLLIFVLCLHWYRATRPNTVPQQAFN</sequence>